<dbReference type="RefSeq" id="XP_014174381.1">
    <property type="nucleotide sequence ID" value="XM_014318906.1"/>
</dbReference>
<dbReference type="PANTHER" id="PTHR28037">
    <property type="entry name" value="ALCOHOL O-ACETYLTRANSFERASE 1-RELATED"/>
    <property type="match status" value="1"/>
</dbReference>
<gene>
    <name evidence="1" type="ORF">CMQ_5161</name>
</gene>
<dbReference type="PANTHER" id="PTHR28037:SF1">
    <property type="entry name" value="ALCOHOL O-ACETYLTRANSFERASE 1-RELATED"/>
    <property type="match status" value="1"/>
</dbReference>
<protein>
    <submittedName>
        <fullName evidence="1">Uncharacterized protein</fullName>
    </submittedName>
</protein>
<evidence type="ECO:0000313" key="1">
    <source>
        <dbReference type="EMBL" id="EFX04899.1"/>
    </source>
</evidence>
<dbReference type="GeneID" id="25978453"/>
<organism evidence="2">
    <name type="scientific">Grosmannia clavigera (strain kw1407 / UAMH 11150)</name>
    <name type="common">Blue stain fungus</name>
    <name type="synonym">Graphiocladiella clavigera</name>
    <dbReference type="NCBI Taxonomy" id="655863"/>
    <lineage>
        <taxon>Eukaryota</taxon>
        <taxon>Fungi</taxon>
        <taxon>Dikarya</taxon>
        <taxon>Ascomycota</taxon>
        <taxon>Pezizomycotina</taxon>
        <taxon>Sordariomycetes</taxon>
        <taxon>Sordariomycetidae</taxon>
        <taxon>Ophiostomatales</taxon>
        <taxon>Ophiostomataceae</taxon>
        <taxon>Leptographium</taxon>
    </lineage>
</organism>
<proteinExistence type="predicted"/>
<dbReference type="InParanoid" id="F0XB57"/>
<sequence length="312" mass="33081">MYLIRLIYGSRLFFADVPKQPFVKRPVDAVVLPTERVVTRVKTCRIPAAQVEAIVTACRAHNTTFTPLLIVMINLVLATEHYPAAKLGLSFCAIDTRPCLPALPTTGKQAKDIMNASASIMIVHRLEAIRRAASPAPTSNAMPALTLATPAGGGLVAVDADAIWKPVQEYGDRLRNGMEGPVPTIVRNVLQGKMAGEDLEDMLNRGMPSLGLVMKNGFLVSNLGPFSTPPAETRGCCGFWQVSEVQFSAAVTQASAGASGIVFNVAGVKGGDTIINASYQDGALRARSVEAVLSSVAAKMVYVANTTLATKK</sequence>
<evidence type="ECO:0000313" key="2">
    <source>
        <dbReference type="Proteomes" id="UP000007796"/>
    </source>
</evidence>
<dbReference type="InterPro" id="IPR052058">
    <property type="entry name" value="Alcohol_O-acetyltransferase"/>
</dbReference>
<reference evidence="1 2" key="1">
    <citation type="journal article" date="2011" name="Proc. Natl. Acad. Sci. U.S.A.">
        <title>Genome and transcriptome analyses of the mountain pine beetle-fungal symbiont Grosmannia clavigera, a lodgepole pine pathogen.</title>
        <authorList>
            <person name="DiGuistini S."/>
            <person name="Wang Y."/>
            <person name="Liao N.Y."/>
            <person name="Taylor G."/>
            <person name="Tanguay P."/>
            <person name="Feau N."/>
            <person name="Henrissat B."/>
            <person name="Chan S.K."/>
            <person name="Hesse-Orce U."/>
            <person name="Alamouti S.M."/>
            <person name="Tsui C.K.M."/>
            <person name="Docking R.T."/>
            <person name="Levasseur A."/>
            <person name="Haridas S."/>
            <person name="Robertson G."/>
            <person name="Birol I."/>
            <person name="Holt R.A."/>
            <person name="Marra M.A."/>
            <person name="Hamelin R.C."/>
            <person name="Hirst M."/>
            <person name="Jones S.J.M."/>
            <person name="Bohlmann J."/>
            <person name="Breuil C."/>
        </authorList>
    </citation>
    <scope>NUCLEOTIDE SEQUENCE [LARGE SCALE GENOMIC DNA]</scope>
    <source>
        <strain evidence="2">kw1407 / UAMH 11150</strain>
    </source>
</reference>
<accession>F0XB57</accession>
<dbReference type="OrthoDB" id="2150604at2759"/>
<keyword evidence="2" id="KW-1185">Reference proteome</keyword>
<dbReference type="STRING" id="655863.F0XB57"/>
<dbReference type="Proteomes" id="UP000007796">
    <property type="component" value="Unassembled WGS sequence"/>
</dbReference>
<dbReference type="AlphaFoldDB" id="F0XB57"/>
<dbReference type="EMBL" id="GL629756">
    <property type="protein sequence ID" value="EFX04899.1"/>
    <property type="molecule type" value="Genomic_DNA"/>
</dbReference>
<name>F0XB57_GROCL</name>
<dbReference type="HOGENOM" id="CLU_891525_0_0_1"/>
<dbReference type="eggNOG" id="ENOG502S30W">
    <property type="taxonomic scope" value="Eukaryota"/>
</dbReference>